<keyword evidence="1" id="KW-1133">Transmembrane helix</keyword>
<reference evidence="3" key="1">
    <citation type="submission" date="2017-02" db="EMBL/GenBank/DDBJ databases">
        <authorList>
            <person name="Varghese N."/>
            <person name="Submissions S."/>
        </authorList>
    </citation>
    <scope>NUCLEOTIDE SEQUENCE [LARGE SCALE GENOMIC DNA]</scope>
    <source>
        <strain evidence="3">DSM 23546</strain>
    </source>
</reference>
<keyword evidence="1" id="KW-0812">Transmembrane</keyword>
<evidence type="ECO:0000313" key="2">
    <source>
        <dbReference type="EMBL" id="SKB66731.1"/>
    </source>
</evidence>
<protein>
    <submittedName>
        <fullName evidence="2">Uncharacterized protein</fullName>
    </submittedName>
</protein>
<gene>
    <name evidence="2" type="ORF">SAMN05660866_02710</name>
</gene>
<keyword evidence="3" id="KW-1185">Reference proteome</keyword>
<dbReference type="AlphaFoldDB" id="A0A1T5D566"/>
<evidence type="ECO:0000313" key="3">
    <source>
        <dbReference type="Proteomes" id="UP000190339"/>
    </source>
</evidence>
<accession>A0A1T5D566</accession>
<dbReference type="Proteomes" id="UP000190339">
    <property type="component" value="Unassembled WGS sequence"/>
</dbReference>
<sequence>MLKWGEAPLSLGCENCKKTPTLSTNTLSYQQNGVFPLVLLVFVINPYKFVTRYKFFNHN</sequence>
<dbReference type="STRING" id="561365.SAMN05660866_02710"/>
<feature type="transmembrane region" description="Helical" evidence="1">
    <location>
        <begin position="33"/>
        <end position="50"/>
    </location>
</feature>
<keyword evidence="1" id="KW-0472">Membrane</keyword>
<evidence type="ECO:0000256" key="1">
    <source>
        <dbReference type="SAM" id="Phobius"/>
    </source>
</evidence>
<dbReference type="EMBL" id="FUYL01000008">
    <property type="protein sequence ID" value="SKB66731.1"/>
    <property type="molecule type" value="Genomic_DNA"/>
</dbReference>
<organism evidence="2 3">
    <name type="scientific">Maribacter arcticus</name>
    <dbReference type="NCBI Taxonomy" id="561365"/>
    <lineage>
        <taxon>Bacteria</taxon>
        <taxon>Pseudomonadati</taxon>
        <taxon>Bacteroidota</taxon>
        <taxon>Flavobacteriia</taxon>
        <taxon>Flavobacteriales</taxon>
        <taxon>Flavobacteriaceae</taxon>
        <taxon>Maribacter</taxon>
    </lineage>
</organism>
<proteinExistence type="predicted"/>
<name>A0A1T5D566_9FLAO</name>